<comment type="subcellular location">
    <subcellularLocation>
        <location evidence="1">Nucleus</location>
    </subcellularLocation>
</comment>
<evidence type="ECO:0000256" key="6">
    <source>
        <dbReference type="ARBA" id="ARBA00023163"/>
    </source>
</evidence>
<dbReference type="Proteomes" id="UP000054321">
    <property type="component" value="Unassembled WGS sequence"/>
</dbReference>
<dbReference type="Gene3D" id="4.10.240.10">
    <property type="entry name" value="Zn(2)-C6 fungal-type DNA-binding domain"/>
    <property type="match status" value="1"/>
</dbReference>
<dbReference type="InterPro" id="IPR052202">
    <property type="entry name" value="Yeast_MetPath_Reg"/>
</dbReference>
<evidence type="ECO:0000259" key="9">
    <source>
        <dbReference type="PROSITE" id="PS50048"/>
    </source>
</evidence>
<dbReference type="HOGENOM" id="CLU_019529_0_0_1"/>
<dbReference type="Pfam" id="PF04082">
    <property type="entry name" value="Fungal_trans"/>
    <property type="match status" value="1"/>
</dbReference>
<dbReference type="SMART" id="SM00906">
    <property type="entry name" value="Fungal_trans"/>
    <property type="match status" value="1"/>
</dbReference>
<evidence type="ECO:0000256" key="7">
    <source>
        <dbReference type="ARBA" id="ARBA00023242"/>
    </source>
</evidence>
<dbReference type="InterPro" id="IPR036864">
    <property type="entry name" value="Zn2-C6_fun-type_DNA-bd_sf"/>
</dbReference>
<dbReference type="InterPro" id="IPR007219">
    <property type="entry name" value="XnlR_reg_dom"/>
</dbReference>
<evidence type="ECO:0000256" key="4">
    <source>
        <dbReference type="ARBA" id="ARBA00023015"/>
    </source>
</evidence>
<dbReference type="PROSITE" id="PS50048">
    <property type="entry name" value="ZN2_CY6_FUNGAL_2"/>
    <property type="match status" value="1"/>
</dbReference>
<dbReference type="GO" id="GO:0043565">
    <property type="term" value="F:sequence-specific DNA binding"/>
    <property type="evidence" value="ECO:0007669"/>
    <property type="project" value="TreeGrafter"/>
</dbReference>
<keyword evidence="5" id="KW-0238">DNA-binding</keyword>
<dbReference type="GO" id="GO:0005634">
    <property type="term" value="C:nucleus"/>
    <property type="evidence" value="ECO:0007669"/>
    <property type="project" value="UniProtKB-SubCell"/>
</dbReference>
<evidence type="ECO:0000256" key="3">
    <source>
        <dbReference type="ARBA" id="ARBA00022833"/>
    </source>
</evidence>
<feature type="domain" description="Zn(2)-C6 fungal-type" evidence="9">
    <location>
        <begin position="23"/>
        <end position="55"/>
    </location>
</feature>
<keyword evidence="7" id="KW-0539">Nucleus</keyword>
<dbReference type="InParanoid" id="A0A0C3H140"/>
<dbReference type="GO" id="GO:0000981">
    <property type="term" value="F:DNA-binding transcription factor activity, RNA polymerase II-specific"/>
    <property type="evidence" value="ECO:0007669"/>
    <property type="project" value="InterPro"/>
</dbReference>
<dbReference type="AlphaFoldDB" id="A0A0C3H140"/>
<evidence type="ECO:0000256" key="5">
    <source>
        <dbReference type="ARBA" id="ARBA00023125"/>
    </source>
</evidence>
<feature type="coiled-coil region" evidence="8">
    <location>
        <begin position="62"/>
        <end position="89"/>
    </location>
</feature>
<sequence length="656" mass="73285">MHRSGALSPADTPLLRVSRPVSACSRCRAAKIKCDGKLPACTACEKSGRASECSSANDQFAKGKERSYVASLESRIEKLERKISYARSRKASVAMHDADEPTQGPERKDSLAVIRAAIHGKAARRREAADVNELVSDFGFLSVNATTRDFEPSTTNMTFARLILAASNNEAVPKPKSFQLPPRSTVMLLLQFYLDNIFVLFPVFSETALFNALDAIYQVNGRPVAEFEYWLLYMVLAVASAAQSQSSNDTYSANGLMWAGRALRHADKVLMPGYVSQIQALVLLVQYSMLDPAHFDSWQLVGFASRAIVDLGFHQDPPKEQQTDKKTLEMRRKLFYCVYSLDRSISMVHARSFSFTDDSISVAYPSLLSPLAQETSGSTLTRPHSLDIALLLFQLRRGQSSWYQTLFQSTREPLQQTSTYIWQMCQDMHEWSESFPDTLPPVFKDFLELELLYSYIYCIAPSCRVQSVPDYGKTLIFEYSMSYMQKVLPISKDPINNAFYTYHDALRVYFIGSQFLAVLAESLDQLLNGIIPYVPFVPGAPPPPPLPPSTGIDNMDRSMNCIAQIKDTLRTFGRRWYDAQALLSSFEAQAGSLLATLHQRKHGIPINNHSPPDFMQHPIYDRSGNLVTDDWSNIGPIFTNPNTLQGGLGGSSNGLP</sequence>
<keyword evidence="4" id="KW-0805">Transcription regulation</keyword>
<dbReference type="PANTHER" id="PTHR47782">
    <property type="entry name" value="ZN(II)2CYS6 TRANSCRIPTION FACTOR (EUROFUNG)-RELATED"/>
    <property type="match status" value="1"/>
</dbReference>
<keyword evidence="3" id="KW-0862">Zinc</keyword>
<dbReference type="CDD" id="cd00067">
    <property type="entry name" value="GAL4"/>
    <property type="match status" value="1"/>
</dbReference>
<dbReference type="PANTHER" id="PTHR47782:SF2">
    <property type="entry name" value="TRANSCRIPTION FACTOR, PUTATIVE (AFU_ORTHOLOGUE AFUA_4G12570)-RELATED"/>
    <property type="match status" value="1"/>
</dbReference>
<dbReference type="GO" id="GO:0006351">
    <property type="term" value="P:DNA-templated transcription"/>
    <property type="evidence" value="ECO:0007669"/>
    <property type="project" value="InterPro"/>
</dbReference>
<reference evidence="10 11" key="1">
    <citation type="submission" date="2014-04" db="EMBL/GenBank/DDBJ databases">
        <authorList>
            <consortium name="DOE Joint Genome Institute"/>
            <person name="Kuo A."/>
            <person name="Martino E."/>
            <person name="Perotto S."/>
            <person name="Kohler A."/>
            <person name="Nagy L.G."/>
            <person name="Floudas D."/>
            <person name="Copeland A."/>
            <person name="Barry K.W."/>
            <person name="Cichocki N."/>
            <person name="Veneault-Fourrey C."/>
            <person name="LaButti K."/>
            <person name="Lindquist E.A."/>
            <person name="Lipzen A."/>
            <person name="Lundell T."/>
            <person name="Morin E."/>
            <person name="Murat C."/>
            <person name="Sun H."/>
            <person name="Tunlid A."/>
            <person name="Henrissat B."/>
            <person name="Grigoriev I.V."/>
            <person name="Hibbett D.S."/>
            <person name="Martin F."/>
            <person name="Nordberg H.P."/>
            <person name="Cantor M.N."/>
            <person name="Hua S.X."/>
        </authorList>
    </citation>
    <scope>NUCLEOTIDE SEQUENCE [LARGE SCALE GENOMIC DNA]</scope>
    <source>
        <strain evidence="10 11">Zn</strain>
    </source>
</reference>
<evidence type="ECO:0000256" key="1">
    <source>
        <dbReference type="ARBA" id="ARBA00004123"/>
    </source>
</evidence>
<dbReference type="EMBL" id="KN832875">
    <property type="protein sequence ID" value="KIN01916.1"/>
    <property type="molecule type" value="Genomic_DNA"/>
</dbReference>
<dbReference type="STRING" id="913774.A0A0C3H140"/>
<dbReference type="PROSITE" id="PS00463">
    <property type="entry name" value="ZN2_CY6_FUNGAL_1"/>
    <property type="match status" value="1"/>
</dbReference>
<evidence type="ECO:0000256" key="2">
    <source>
        <dbReference type="ARBA" id="ARBA00022723"/>
    </source>
</evidence>
<gene>
    <name evidence="10" type="ORF">OIDMADRAFT_53432</name>
</gene>
<dbReference type="GO" id="GO:0045944">
    <property type="term" value="P:positive regulation of transcription by RNA polymerase II"/>
    <property type="evidence" value="ECO:0007669"/>
    <property type="project" value="TreeGrafter"/>
</dbReference>
<dbReference type="SUPFAM" id="SSF57701">
    <property type="entry name" value="Zn2/Cys6 DNA-binding domain"/>
    <property type="match status" value="1"/>
</dbReference>
<accession>A0A0C3H140</accession>
<dbReference type="SMART" id="SM00066">
    <property type="entry name" value="GAL4"/>
    <property type="match status" value="1"/>
</dbReference>
<keyword evidence="8" id="KW-0175">Coiled coil</keyword>
<dbReference type="GO" id="GO:0008270">
    <property type="term" value="F:zinc ion binding"/>
    <property type="evidence" value="ECO:0007669"/>
    <property type="project" value="InterPro"/>
</dbReference>
<keyword evidence="11" id="KW-1185">Reference proteome</keyword>
<evidence type="ECO:0000256" key="8">
    <source>
        <dbReference type="SAM" id="Coils"/>
    </source>
</evidence>
<evidence type="ECO:0000313" key="11">
    <source>
        <dbReference type="Proteomes" id="UP000054321"/>
    </source>
</evidence>
<dbReference type="CDD" id="cd12148">
    <property type="entry name" value="fungal_TF_MHR"/>
    <property type="match status" value="1"/>
</dbReference>
<dbReference type="Pfam" id="PF00172">
    <property type="entry name" value="Zn_clus"/>
    <property type="match status" value="1"/>
</dbReference>
<protein>
    <recommendedName>
        <fullName evidence="9">Zn(2)-C6 fungal-type domain-containing protein</fullName>
    </recommendedName>
</protein>
<organism evidence="10 11">
    <name type="scientific">Oidiodendron maius (strain Zn)</name>
    <dbReference type="NCBI Taxonomy" id="913774"/>
    <lineage>
        <taxon>Eukaryota</taxon>
        <taxon>Fungi</taxon>
        <taxon>Dikarya</taxon>
        <taxon>Ascomycota</taxon>
        <taxon>Pezizomycotina</taxon>
        <taxon>Leotiomycetes</taxon>
        <taxon>Leotiomycetes incertae sedis</taxon>
        <taxon>Myxotrichaceae</taxon>
        <taxon>Oidiodendron</taxon>
    </lineage>
</organism>
<dbReference type="InterPro" id="IPR001138">
    <property type="entry name" value="Zn2Cys6_DnaBD"/>
</dbReference>
<keyword evidence="6" id="KW-0804">Transcription</keyword>
<keyword evidence="2" id="KW-0479">Metal-binding</keyword>
<name>A0A0C3H140_OIDMZ</name>
<proteinExistence type="predicted"/>
<evidence type="ECO:0000313" key="10">
    <source>
        <dbReference type="EMBL" id="KIN01916.1"/>
    </source>
</evidence>
<reference evidence="11" key="2">
    <citation type="submission" date="2015-01" db="EMBL/GenBank/DDBJ databases">
        <title>Evolutionary Origins and Diversification of the Mycorrhizal Mutualists.</title>
        <authorList>
            <consortium name="DOE Joint Genome Institute"/>
            <consortium name="Mycorrhizal Genomics Consortium"/>
            <person name="Kohler A."/>
            <person name="Kuo A."/>
            <person name="Nagy L.G."/>
            <person name="Floudas D."/>
            <person name="Copeland A."/>
            <person name="Barry K.W."/>
            <person name="Cichocki N."/>
            <person name="Veneault-Fourrey C."/>
            <person name="LaButti K."/>
            <person name="Lindquist E.A."/>
            <person name="Lipzen A."/>
            <person name="Lundell T."/>
            <person name="Morin E."/>
            <person name="Murat C."/>
            <person name="Riley R."/>
            <person name="Ohm R."/>
            <person name="Sun H."/>
            <person name="Tunlid A."/>
            <person name="Henrissat B."/>
            <person name="Grigoriev I.V."/>
            <person name="Hibbett D.S."/>
            <person name="Martin F."/>
        </authorList>
    </citation>
    <scope>NUCLEOTIDE SEQUENCE [LARGE SCALE GENOMIC DNA]</scope>
    <source>
        <strain evidence="11">Zn</strain>
    </source>
</reference>
<dbReference type="OrthoDB" id="5319458at2759"/>